<dbReference type="RefSeq" id="WP_214589836.1">
    <property type="nucleotide sequence ID" value="NZ_JAUHGV010000003.1"/>
</dbReference>
<dbReference type="Proteomes" id="UP001225933">
    <property type="component" value="Unassembled WGS sequence"/>
</dbReference>
<dbReference type="EMBL" id="JAUHGV010000003">
    <property type="protein sequence ID" value="MDN4011540.1"/>
    <property type="molecule type" value="Genomic_DNA"/>
</dbReference>
<gene>
    <name evidence="1" type="ORF">QX233_03625</name>
</gene>
<proteinExistence type="predicted"/>
<sequence length="252" mass="29181">MKSRLIPVFLVFPFLVFSQTKHKKIKRVFTNQNIAIIEKNHLQQESTFLFEFDEGNQAFSLPATRLRLGINKDVEIFTDINFGYTKPSGFGLQPLSFGAKANVFNEGKYCPEISILGEVQTKNWGSKNYRNESFLVPLLSFMIQKDFNDKFSGELDYSVQWFDGNAKPSFIKDLFFNYNFNQIYSASIGITDFSTELQNNNFLFYGSVTDTFKDKNFTLSLEYGKYIENSIQNSYFSLGFTKNFNLKNNDKN</sequence>
<dbReference type="AlphaFoldDB" id="A0AAJ1VID2"/>
<evidence type="ECO:0008006" key="3">
    <source>
        <dbReference type="Google" id="ProtNLM"/>
    </source>
</evidence>
<reference evidence="1" key="1">
    <citation type="submission" date="2023-06" db="EMBL/GenBank/DDBJ databases">
        <title>Two Chryseobacterium gambrini strains from China.</title>
        <authorList>
            <person name="Zeng J."/>
            <person name="Wu Y."/>
        </authorList>
    </citation>
    <scope>NUCLEOTIDE SEQUENCE</scope>
    <source>
        <strain evidence="1">SQ219</strain>
    </source>
</reference>
<accession>A0AAJ1VID2</accession>
<comment type="caution">
    <text evidence="1">The sequence shown here is derived from an EMBL/GenBank/DDBJ whole genome shotgun (WGS) entry which is preliminary data.</text>
</comment>
<name>A0AAJ1VID2_9FLAO</name>
<evidence type="ECO:0000313" key="1">
    <source>
        <dbReference type="EMBL" id="MDN4011540.1"/>
    </source>
</evidence>
<protein>
    <recommendedName>
        <fullName evidence="3">MetA-pathway of phenol degradation</fullName>
    </recommendedName>
</protein>
<evidence type="ECO:0000313" key="2">
    <source>
        <dbReference type="Proteomes" id="UP001225933"/>
    </source>
</evidence>
<organism evidence="1 2">
    <name type="scientific">Chryseobacterium gambrini</name>
    <dbReference type="NCBI Taxonomy" id="373672"/>
    <lineage>
        <taxon>Bacteria</taxon>
        <taxon>Pseudomonadati</taxon>
        <taxon>Bacteroidota</taxon>
        <taxon>Flavobacteriia</taxon>
        <taxon>Flavobacteriales</taxon>
        <taxon>Weeksellaceae</taxon>
        <taxon>Chryseobacterium group</taxon>
        <taxon>Chryseobacterium</taxon>
    </lineage>
</organism>